<gene>
    <name evidence="1" type="ORF">A464_1154</name>
</gene>
<evidence type="ECO:0000313" key="2">
    <source>
        <dbReference type="Proteomes" id="UP000015042"/>
    </source>
</evidence>
<accession>S5N716</accession>
<evidence type="ECO:0000313" key="1">
    <source>
        <dbReference type="EMBL" id="AGR58340.1"/>
    </source>
</evidence>
<organism evidence="1 2">
    <name type="scientific">Salmonella bongori N268-08</name>
    <dbReference type="NCBI Taxonomy" id="1197719"/>
    <lineage>
        <taxon>Bacteria</taxon>
        <taxon>Pseudomonadati</taxon>
        <taxon>Pseudomonadota</taxon>
        <taxon>Gammaproteobacteria</taxon>
        <taxon>Enterobacterales</taxon>
        <taxon>Enterobacteriaceae</taxon>
        <taxon>Salmonella</taxon>
    </lineage>
</organism>
<dbReference type="Proteomes" id="UP000015042">
    <property type="component" value="Chromosome"/>
</dbReference>
<dbReference type="KEGG" id="sbz:A464_1154"/>
<dbReference type="HOGENOM" id="CLU_3316527_0_0_6"/>
<dbReference type="AlphaFoldDB" id="S5N716"/>
<sequence>MFVSVILKNVGKSNHLCVPPRLSGALSGGFNLLIDNDRG</sequence>
<dbReference type="PATRIC" id="fig|1197719.3.peg.1148"/>
<reference evidence="1 2" key="1">
    <citation type="submission" date="2013-07" db="EMBL/GenBank/DDBJ databases">
        <title>Genome sequence of Salmonella bongori N268-08 - a rare clinical isolate.</title>
        <authorList>
            <person name="Marti R."/>
            <person name="Hagens S."/>
            <person name="Loessner M.J."/>
            <person name="Klumpp J."/>
        </authorList>
    </citation>
    <scope>NUCLEOTIDE SEQUENCE [LARGE SCALE GENOMIC DNA]</scope>
    <source>
        <strain evidence="1 2">N268-08</strain>
    </source>
</reference>
<proteinExistence type="predicted"/>
<name>S5N716_SALBN</name>
<dbReference type="EMBL" id="CP006608">
    <property type="protein sequence ID" value="AGR58340.1"/>
    <property type="molecule type" value="Genomic_DNA"/>
</dbReference>
<protein>
    <submittedName>
        <fullName evidence="1">Uncharacterized protein</fullName>
    </submittedName>
</protein>